<evidence type="ECO:0000313" key="2">
    <source>
        <dbReference type="EMBL" id="MBW4866353.1"/>
    </source>
</evidence>
<evidence type="ECO:0000313" key="3">
    <source>
        <dbReference type="Proteomes" id="UP001196873"/>
    </source>
</evidence>
<evidence type="ECO:0000259" key="1">
    <source>
        <dbReference type="Pfam" id="PF01636"/>
    </source>
</evidence>
<dbReference type="PANTHER" id="PTHR21064">
    <property type="entry name" value="AMINOGLYCOSIDE PHOSPHOTRANSFERASE DOMAIN-CONTAINING PROTEIN-RELATED"/>
    <property type="match status" value="1"/>
</dbReference>
<name>A0AAW4NT27_9BACT</name>
<gene>
    <name evidence="2" type="ORF">KZY68_10125</name>
</gene>
<proteinExistence type="predicted"/>
<feature type="domain" description="Aminoglycoside phosphotransferase" evidence="1">
    <location>
        <begin position="25"/>
        <end position="260"/>
    </location>
</feature>
<sequence>MQKESKTKQEQILFNFEIEGNPMEIVPLGNGLINDTYKVNMPEGAPHDYVLQRINHHIFTDVELLQHNIEVVTRHIRKKLEAAGEQDIDRKVLHFVQTKDGKTYHKTPEGEFWRVSVYIPRTQTYSQVTPQNAYDCGRTFGRFESMLSDVDEELGETIPDFHNMELRIRQLREAVKADAAGRLNEVQSLVDKIEEHAEAMCLGERLYREGKLPKHLCHCDTKVNNMLFDENGQVLCVIDLDTVMPSFVFSDYGDFLRTAANVVQEDDPDVSKVALHWDVIESFTKGYVEGTKSFLTERERDLLPYAMRLFPYMQCVRFLADYLNGDTYFKTTHATHNLERARNQWRLFELTLAGNDRLAQYIKTL</sequence>
<accession>A0AAW4NT27</accession>
<dbReference type="Pfam" id="PF01636">
    <property type="entry name" value="APH"/>
    <property type="match status" value="1"/>
</dbReference>
<dbReference type="RefSeq" id="WP_219425657.1">
    <property type="nucleotide sequence ID" value="NZ_JAHXQY010000007.1"/>
</dbReference>
<dbReference type="PANTHER" id="PTHR21064:SF5">
    <property type="entry name" value="SLR1880 PROTEIN"/>
    <property type="match status" value="1"/>
</dbReference>
<dbReference type="InterPro" id="IPR002575">
    <property type="entry name" value="Aminoglycoside_PTrfase"/>
</dbReference>
<comment type="caution">
    <text evidence="2">The sequence shown here is derived from an EMBL/GenBank/DDBJ whole genome shotgun (WGS) entry which is preliminary data.</text>
</comment>
<organism evidence="2 3">
    <name type="scientific">Segatella salivae</name>
    <dbReference type="NCBI Taxonomy" id="228604"/>
    <lineage>
        <taxon>Bacteria</taxon>
        <taxon>Pseudomonadati</taxon>
        <taxon>Bacteroidota</taxon>
        <taxon>Bacteroidia</taxon>
        <taxon>Bacteroidales</taxon>
        <taxon>Prevotellaceae</taxon>
        <taxon>Segatella</taxon>
    </lineage>
</organism>
<dbReference type="Proteomes" id="UP001196873">
    <property type="component" value="Unassembled WGS sequence"/>
</dbReference>
<dbReference type="InterPro" id="IPR050249">
    <property type="entry name" value="Pseudomonas-type_ThrB"/>
</dbReference>
<dbReference type="EMBL" id="JAHXRF010000015">
    <property type="protein sequence ID" value="MBW4866353.1"/>
    <property type="molecule type" value="Genomic_DNA"/>
</dbReference>
<reference evidence="2" key="1">
    <citation type="submission" date="2021-07" db="EMBL/GenBank/DDBJ databases">
        <title>Genomic diversity and antimicrobial resistance of Prevotella spp. isolated from chronic lung disease airways.</title>
        <authorList>
            <person name="Webb K.A."/>
            <person name="Olagoke O.S."/>
            <person name="Baird T."/>
            <person name="Neill J."/>
            <person name="Pham A."/>
            <person name="Wells T.J."/>
            <person name="Ramsay K.A."/>
            <person name="Bell S.C."/>
            <person name="Sarovich D.S."/>
            <person name="Price E.P."/>
        </authorList>
    </citation>
    <scope>NUCLEOTIDE SEQUENCE</scope>
    <source>
        <strain evidence="2">SCHI0047.S.3</strain>
    </source>
</reference>
<protein>
    <submittedName>
        <fullName evidence="2">Aminoglycoside phosphotransferase family protein</fullName>
    </submittedName>
</protein>
<dbReference type="AlphaFoldDB" id="A0AAW4NT27"/>